<accession>A0AAU7DV58</accession>
<reference evidence="1" key="1">
    <citation type="submission" date="2024-02" db="EMBL/GenBank/DDBJ databases">
        <title>Tomenella chthoni gen. nov. sp. nov., a member of the family Jonesiaceae isolated from bat guano.</title>
        <authorList>
            <person name="Miller S.L."/>
            <person name="King J."/>
            <person name="Sankaranarayanan K."/>
            <person name="Lawson P.A."/>
        </authorList>
    </citation>
    <scope>NUCLEOTIDE SEQUENCE</scope>
    <source>
        <strain evidence="1">BS-20</strain>
    </source>
</reference>
<organism evidence="1">
    <name type="scientific">Jonesiaceae bacterium BS-20</name>
    <dbReference type="NCBI Taxonomy" id="3120821"/>
    <lineage>
        <taxon>Bacteria</taxon>
        <taxon>Bacillati</taxon>
        <taxon>Actinomycetota</taxon>
        <taxon>Actinomycetes</taxon>
        <taxon>Micrococcales</taxon>
        <taxon>Jonesiaceae</taxon>
    </lineage>
</organism>
<name>A0AAU7DV58_9MICO</name>
<gene>
    <name evidence="1" type="ORF">V5R04_15450</name>
</gene>
<dbReference type="EMBL" id="CP146203">
    <property type="protein sequence ID" value="XBH21580.1"/>
    <property type="molecule type" value="Genomic_DNA"/>
</dbReference>
<protein>
    <submittedName>
        <fullName evidence="1">Uncharacterized protein</fullName>
    </submittedName>
</protein>
<evidence type="ECO:0000313" key="1">
    <source>
        <dbReference type="EMBL" id="XBH21580.1"/>
    </source>
</evidence>
<sequence length="313" mass="33788">MSSLSEKLVEAWAESEGKSSFADRLALQSLAMSAVQVPELRPVLAKLQSSASSQLDLHIVDPKSSSSHDADASVLGKFLVKVSESVRELAKSVGGRQRITGGIRVLAPSVGSVRVVFLDESKPSVSEERDSTRKLWAEGMSLLASTMNAANADEDELLTVVGAVTPQARKALSELGRLVADSEWGIHGSMIDDEGLEVETRFSALAAQRLVTATLQTKSKDRKVDYLGNLEGWYWASHSLKFKPQRGSLIDAKATPDLAPKVARLIASRDKLFRATFSVRDSWTEGAHGRIKTSYLLTGITEVPGLLDDIGAE</sequence>
<dbReference type="AlphaFoldDB" id="A0AAU7DV58"/>
<proteinExistence type="predicted"/>